<evidence type="ECO:0000313" key="2">
    <source>
        <dbReference type="EMBL" id="GGB00015.1"/>
    </source>
</evidence>
<sequence>MYAQFHRQRPEEIVKPLSETDIRDSFVNATRGEIERIPLPGLHEVLWDSREYLGWRDPQARQRGYLVHWSGDTPVGIVLRASEVALSHGISAMCALCRTAQPSHQVTMFSAPRAGEAGRNGNTVGTYICDDLACSMIIRIAPAAQPMHPDPAEVISSRAEGLLGRVNAFTADIMRTA</sequence>
<keyword evidence="3" id="KW-1185">Reference proteome</keyword>
<accession>A0A916SJ31</accession>
<gene>
    <name evidence="2" type="ORF">GCM10010979_13120</name>
</gene>
<protein>
    <recommendedName>
        <fullName evidence="1">Elongation factor G-binding protein C-terminal treble-clef zinc-finger domain-containing protein</fullName>
    </recommendedName>
</protein>
<name>A0A916SJ31_9MICO</name>
<dbReference type="InterPro" id="IPR032330">
    <property type="entry name" value="EF-G-binding_C"/>
</dbReference>
<evidence type="ECO:0000313" key="3">
    <source>
        <dbReference type="Proteomes" id="UP000606922"/>
    </source>
</evidence>
<comment type="caution">
    <text evidence="2">The sequence shown here is derived from an EMBL/GenBank/DDBJ whole genome shotgun (WGS) entry which is preliminary data.</text>
</comment>
<dbReference type="Pfam" id="PF16571">
    <property type="entry name" value="FBP_C"/>
    <property type="match status" value="1"/>
</dbReference>
<organism evidence="2 3">
    <name type="scientific">Conyzicola nivalis</name>
    <dbReference type="NCBI Taxonomy" id="1477021"/>
    <lineage>
        <taxon>Bacteria</taxon>
        <taxon>Bacillati</taxon>
        <taxon>Actinomycetota</taxon>
        <taxon>Actinomycetes</taxon>
        <taxon>Micrococcales</taxon>
        <taxon>Microbacteriaceae</taxon>
        <taxon>Conyzicola</taxon>
    </lineage>
</organism>
<dbReference type="EMBL" id="BMGB01000001">
    <property type="protein sequence ID" value="GGB00015.1"/>
    <property type="molecule type" value="Genomic_DNA"/>
</dbReference>
<reference evidence="2" key="1">
    <citation type="journal article" date="2014" name="Int. J. Syst. Evol. Microbiol.">
        <title>Complete genome sequence of Corynebacterium casei LMG S-19264T (=DSM 44701T), isolated from a smear-ripened cheese.</title>
        <authorList>
            <consortium name="US DOE Joint Genome Institute (JGI-PGF)"/>
            <person name="Walter F."/>
            <person name="Albersmeier A."/>
            <person name="Kalinowski J."/>
            <person name="Ruckert C."/>
        </authorList>
    </citation>
    <scope>NUCLEOTIDE SEQUENCE</scope>
    <source>
        <strain evidence="2">CGMCC 1.12813</strain>
    </source>
</reference>
<proteinExistence type="predicted"/>
<dbReference type="AlphaFoldDB" id="A0A916SJ31"/>
<feature type="domain" description="Elongation factor G-binding protein C-terminal treble-clef zinc-finger" evidence="1">
    <location>
        <begin position="21"/>
        <end position="173"/>
    </location>
</feature>
<evidence type="ECO:0000259" key="1">
    <source>
        <dbReference type="Pfam" id="PF16571"/>
    </source>
</evidence>
<dbReference type="Proteomes" id="UP000606922">
    <property type="component" value="Unassembled WGS sequence"/>
</dbReference>
<reference evidence="2" key="2">
    <citation type="submission" date="2020-09" db="EMBL/GenBank/DDBJ databases">
        <authorList>
            <person name="Sun Q."/>
            <person name="Zhou Y."/>
        </authorList>
    </citation>
    <scope>NUCLEOTIDE SEQUENCE</scope>
    <source>
        <strain evidence="2">CGMCC 1.12813</strain>
    </source>
</reference>